<dbReference type="InterPro" id="IPR000748">
    <property type="entry name" value="PsdUridine_synth_RsuA/RluB/E/F"/>
</dbReference>
<name>A0A4R6XQD4_9GAMM</name>
<dbReference type="Gene3D" id="3.30.70.580">
    <property type="entry name" value="Pseudouridine synthase I, catalytic domain, N-terminal subdomain"/>
    <property type="match status" value="1"/>
</dbReference>
<evidence type="ECO:0000256" key="2">
    <source>
        <dbReference type="ARBA" id="ARBA00023235"/>
    </source>
</evidence>
<dbReference type="Gene3D" id="3.30.70.1560">
    <property type="entry name" value="Alpha-L RNA-binding motif"/>
    <property type="match status" value="1"/>
</dbReference>
<sequence length="181" mass="20913">MPQVIIFNKPFQVLSQFTDTENRKNLADYITEAGYYAAGRLDFDSEGLMVLTDHGPTQHMITGQQWHKTYLVQVEGRANAQQLQQLRQGVQVKDYMAKALNTEILAKKPGWVWRRDPPIRERKNIPTSWLYITINQGKNRQVRRMCAAVGLPVLRLIRSQIGALTLEKLLPGEYKFVKFIK</sequence>
<dbReference type="PANTHER" id="PTHR47683">
    <property type="entry name" value="PSEUDOURIDINE SYNTHASE FAMILY PROTEIN-RELATED"/>
    <property type="match status" value="1"/>
</dbReference>
<dbReference type="Proteomes" id="UP000295724">
    <property type="component" value="Unassembled WGS sequence"/>
</dbReference>
<gene>
    <name evidence="5" type="ORF">C8D91_1382</name>
</gene>
<evidence type="ECO:0000313" key="5">
    <source>
        <dbReference type="EMBL" id="TDR20410.1"/>
    </source>
</evidence>
<dbReference type="GO" id="GO:0006364">
    <property type="term" value="P:rRNA processing"/>
    <property type="evidence" value="ECO:0007669"/>
    <property type="project" value="UniProtKB-ARBA"/>
</dbReference>
<dbReference type="InterPro" id="IPR042092">
    <property type="entry name" value="PsdUridine_s_RsuA/RluB/E/F_cat"/>
</dbReference>
<dbReference type="OrthoDB" id="9807213at2"/>
<dbReference type="NCBIfam" id="TIGR00093">
    <property type="entry name" value="pseudouridine synthase"/>
    <property type="match status" value="1"/>
</dbReference>
<dbReference type="GO" id="GO:0009982">
    <property type="term" value="F:pseudouridine synthase activity"/>
    <property type="evidence" value="ECO:0007669"/>
    <property type="project" value="InterPro"/>
</dbReference>
<evidence type="ECO:0000259" key="4">
    <source>
        <dbReference type="Pfam" id="PF00849"/>
    </source>
</evidence>
<accession>A0A4R6XQD4</accession>
<dbReference type="InterPro" id="IPR020103">
    <property type="entry name" value="PsdUridine_synth_cat_dom_sf"/>
</dbReference>
<comment type="similarity">
    <text evidence="1 3">Belongs to the pseudouridine synthase RsuA family.</text>
</comment>
<keyword evidence="6" id="KW-1185">Reference proteome</keyword>
<organism evidence="5 6">
    <name type="scientific">Marinicella litoralis</name>
    <dbReference type="NCBI Taxonomy" id="644220"/>
    <lineage>
        <taxon>Bacteria</taxon>
        <taxon>Pseudomonadati</taxon>
        <taxon>Pseudomonadota</taxon>
        <taxon>Gammaproteobacteria</taxon>
        <taxon>Lysobacterales</taxon>
        <taxon>Marinicellaceae</taxon>
        <taxon>Marinicella</taxon>
    </lineage>
</organism>
<dbReference type="PROSITE" id="PS01149">
    <property type="entry name" value="PSI_RSU"/>
    <property type="match status" value="1"/>
</dbReference>
<dbReference type="InterPro" id="IPR020094">
    <property type="entry name" value="TruA/RsuA/RluB/E/F_N"/>
</dbReference>
<feature type="domain" description="Pseudouridine synthase RsuA/RluA-like" evidence="4">
    <location>
        <begin position="3"/>
        <end position="148"/>
    </location>
</feature>
<evidence type="ECO:0000256" key="3">
    <source>
        <dbReference type="RuleBase" id="RU003887"/>
    </source>
</evidence>
<protein>
    <recommendedName>
        <fullName evidence="3">Pseudouridine synthase</fullName>
        <ecNumber evidence="3">5.4.99.-</ecNumber>
    </recommendedName>
</protein>
<dbReference type="PANTHER" id="PTHR47683:SF2">
    <property type="entry name" value="RNA-BINDING S4 DOMAIN-CONTAINING PROTEIN"/>
    <property type="match status" value="1"/>
</dbReference>
<proteinExistence type="inferred from homology"/>
<dbReference type="InterPro" id="IPR006145">
    <property type="entry name" value="PsdUridine_synth_RsuA/RluA"/>
</dbReference>
<evidence type="ECO:0000313" key="6">
    <source>
        <dbReference type="Proteomes" id="UP000295724"/>
    </source>
</evidence>
<dbReference type="EMBL" id="SNZB01000003">
    <property type="protein sequence ID" value="TDR20410.1"/>
    <property type="molecule type" value="Genomic_DNA"/>
</dbReference>
<dbReference type="InterPro" id="IPR018496">
    <property type="entry name" value="PsdUridine_synth_RsuA/RluB_CS"/>
</dbReference>
<dbReference type="InterPro" id="IPR050343">
    <property type="entry name" value="RsuA_PseudoU_synthase"/>
</dbReference>
<comment type="caution">
    <text evidence="5">The sequence shown here is derived from an EMBL/GenBank/DDBJ whole genome shotgun (WGS) entry which is preliminary data.</text>
</comment>
<dbReference type="EC" id="5.4.99.-" evidence="3"/>
<keyword evidence="2 3" id="KW-0413">Isomerase</keyword>
<dbReference type="Pfam" id="PF00849">
    <property type="entry name" value="PseudoU_synth_2"/>
    <property type="match status" value="1"/>
</dbReference>
<dbReference type="GO" id="GO:0001522">
    <property type="term" value="P:pseudouridine synthesis"/>
    <property type="evidence" value="ECO:0007669"/>
    <property type="project" value="InterPro"/>
</dbReference>
<dbReference type="SUPFAM" id="SSF55120">
    <property type="entry name" value="Pseudouridine synthase"/>
    <property type="match status" value="1"/>
</dbReference>
<dbReference type="GO" id="GO:0140098">
    <property type="term" value="F:catalytic activity, acting on RNA"/>
    <property type="evidence" value="ECO:0007669"/>
    <property type="project" value="UniProtKB-ARBA"/>
</dbReference>
<reference evidence="5 6" key="1">
    <citation type="submission" date="2019-03" db="EMBL/GenBank/DDBJ databases">
        <title>Genomic Encyclopedia of Type Strains, Phase IV (KMG-IV): sequencing the most valuable type-strain genomes for metagenomic binning, comparative biology and taxonomic classification.</title>
        <authorList>
            <person name="Goeker M."/>
        </authorList>
    </citation>
    <scope>NUCLEOTIDE SEQUENCE [LARGE SCALE GENOMIC DNA]</scope>
    <source>
        <strain evidence="5 6">DSM 25488</strain>
    </source>
</reference>
<evidence type="ECO:0000256" key="1">
    <source>
        <dbReference type="ARBA" id="ARBA00008348"/>
    </source>
</evidence>
<dbReference type="GO" id="GO:0003723">
    <property type="term" value="F:RNA binding"/>
    <property type="evidence" value="ECO:0007669"/>
    <property type="project" value="InterPro"/>
</dbReference>
<dbReference type="AlphaFoldDB" id="A0A4R6XQD4"/>